<feature type="region of interest" description="Disordered" evidence="7">
    <location>
        <begin position="104"/>
        <end position="128"/>
    </location>
</feature>
<evidence type="ECO:0000256" key="4">
    <source>
        <dbReference type="ARBA" id="ARBA00022833"/>
    </source>
</evidence>
<evidence type="ECO:0000259" key="8">
    <source>
        <dbReference type="PROSITE" id="PS50950"/>
    </source>
</evidence>
<evidence type="ECO:0000256" key="7">
    <source>
        <dbReference type="SAM" id="MobiDB-lite"/>
    </source>
</evidence>
<dbReference type="GO" id="GO:0008270">
    <property type="term" value="F:zinc ion binding"/>
    <property type="evidence" value="ECO:0007669"/>
    <property type="project" value="UniProtKB-KW"/>
</dbReference>
<dbReference type="InterPro" id="IPR027806">
    <property type="entry name" value="HARBI1_dom"/>
</dbReference>
<dbReference type="PANTHER" id="PTHR23080">
    <property type="entry name" value="THAP DOMAIN PROTEIN"/>
    <property type="match status" value="1"/>
</dbReference>
<feature type="compositionally biased region" description="Basic and acidic residues" evidence="7">
    <location>
        <begin position="104"/>
        <end position="120"/>
    </location>
</feature>
<dbReference type="SMART" id="SM00980">
    <property type="entry name" value="THAP"/>
    <property type="match status" value="1"/>
</dbReference>
<name>A0A484C782_PERFV</name>
<comment type="caution">
    <text evidence="9">The sequence shown here is derived from an EMBL/GenBank/DDBJ whole genome shotgun (WGS) entry which is preliminary data.</text>
</comment>
<dbReference type="InterPro" id="IPR006612">
    <property type="entry name" value="THAP_Znf"/>
</dbReference>
<gene>
    <name evidence="9" type="ORF">EPR50_G00227650</name>
</gene>
<keyword evidence="3 6" id="KW-0863">Zinc-finger</keyword>
<dbReference type="GO" id="GO:0003677">
    <property type="term" value="F:DNA binding"/>
    <property type="evidence" value="ECO:0007669"/>
    <property type="project" value="UniProtKB-UniRule"/>
</dbReference>
<evidence type="ECO:0000256" key="6">
    <source>
        <dbReference type="PROSITE-ProRule" id="PRU00309"/>
    </source>
</evidence>
<accession>A0A484C782</accession>
<dbReference type="SMART" id="SM00692">
    <property type="entry name" value="DM3"/>
    <property type="match status" value="1"/>
</dbReference>
<dbReference type="Pfam" id="PF13359">
    <property type="entry name" value="DDE_Tnp_4"/>
    <property type="match status" value="1"/>
</dbReference>
<dbReference type="EMBL" id="SCKG01000022">
    <property type="protein sequence ID" value="TDG97544.1"/>
    <property type="molecule type" value="Genomic_DNA"/>
</dbReference>
<keyword evidence="2" id="KW-0479">Metal-binding</keyword>
<comment type="cofactor">
    <cofactor evidence="1">
        <name>a divalent metal cation</name>
        <dbReference type="ChEBI" id="CHEBI:60240"/>
    </cofactor>
</comment>
<dbReference type="Proteomes" id="UP000295070">
    <property type="component" value="Chromosome 22"/>
</dbReference>
<feature type="domain" description="THAP-type" evidence="8">
    <location>
        <begin position="1"/>
        <end position="94"/>
    </location>
</feature>
<reference evidence="9 10" key="1">
    <citation type="submission" date="2019-01" db="EMBL/GenBank/DDBJ databases">
        <title>A chromosome-scale genome assembly of the yellow perch, Perca flavescens.</title>
        <authorList>
            <person name="Feron R."/>
            <person name="Morvezen R."/>
            <person name="Bestin A."/>
            <person name="Haffray P."/>
            <person name="Klopp C."/>
            <person name="Zahm M."/>
            <person name="Cabau C."/>
            <person name="Roques C."/>
            <person name="Donnadieu C."/>
            <person name="Bouchez O."/>
            <person name="Christie M."/>
            <person name="Larson W."/>
            <person name="Guiguen Y."/>
        </authorList>
    </citation>
    <scope>NUCLEOTIDE SEQUENCE [LARGE SCALE GENOMIC DNA]</scope>
    <source>
        <strain evidence="9">YP-PL-M2</strain>
        <tissue evidence="9">Blood</tissue>
    </source>
</reference>
<protein>
    <recommendedName>
        <fullName evidence="8">THAP-type domain-containing protein</fullName>
    </recommendedName>
</protein>
<dbReference type="SUPFAM" id="SSF57716">
    <property type="entry name" value="Glucocorticoid receptor-like (DNA-binding domain)"/>
    <property type="match status" value="1"/>
</dbReference>
<evidence type="ECO:0000256" key="5">
    <source>
        <dbReference type="ARBA" id="ARBA00023125"/>
    </source>
</evidence>
<evidence type="ECO:0000313" key="10">
    <source>
        <dbReference type="Proteomes" id="UP000295070"/>
    </source>
</evidence>
<organism evidence="9 10">
    <name type="scientific">Perca flavescens</name>
    <name type="common">American yellow perch</name>
    <name type="synonym">Morone flavescens</name>
    <dbReference type="NCBI Taxonomy" id="8167"/>
    <lineage>
        <taxon>Eukaryota</taxon>
        <taxon>Metazoa</taxon>
        <taxon>Chordata</taxon>
        <taxon>Craniata</taxon>
        <taxon>Vertebrata</taxon>
        <taxon>Euteleostomi</taxon>
        <taxon>Actinopterygii</taxon>
        <taxon>Neopterygii</taxon>
        <taxon>Teleostei</taxon>
        <taxon>Neoteleostei</taxon>
        <taxon>Acanthomorphata</taxon>
        <taxon>Eupercaria</taxon>
        <taxon>Perciformes</taxon>
        <taxon>Percoidei</taxon>
        <taxon>Percidae</taxon>
        <taxon>Percinae</taxon>
        <taxon>Perca</taxon>
    </lineage>
</organism>
<dbReference type="AlphaFoldDB" id="A0A484C782"/>
<keyword evidence="10" id="KW-1185">Reference proteome</keyword>
<keyword evidence="4" id="KW-0862">Zinc</keyword>
<proteinExistence type="predicted"/>
<evidence type="ECO:0000256" key="3">
    <source>
        <dbReference type="ARBA" id="ARBA00022771"/>
    </source>
</evidence>
<dbReference type="Gene3D" id="6.20.210.20">
    <property type="entry name" value="THAP domain"/>
    <property type="match status" value="1"/>
</dbReference>
<dbReference type="PROSITE" id="PS50950">
    <property type="entry name" value="ZF_THAP"/>
    <property type="match status" value="1"/>
</dbReference>
<keyword evidence="5 6" id="KW-0238">DNA-binding</keyword>
<dbReference type="PANTHER" id="PTHR23080:SF142">
    <property type="entry name" value="SI:CH211-69L10.4"/>
    <property type="match status" value="1"/>
</dbReference>
<sequence>MAQATSKACSVPGCCCYSQKQPYLSFHSFPVHGEVRRRWIQAIRREEGPDFTIQTGTTYVCSRHFTLDDYVLEMSSPFSITIRRLKANAVPSLFSWNDFTPGGKMDRVERSQKRPPEHDYATPPPAGMLDGTVDYIQYLEAELKNALPPSPSSSDLFSRYCASDDQMRFYTRFPSERVFRIFWESIAPSASQLLYWNKAQRISEGSSDPASPSPPSTLPLIDEFLIYCMQVAVGVKEQVIADMFRIRLTAVSRVTITWANYLFFVLGTLPLWPSREKVKAAMPGIFKKCCPDVRVVLECAEIPAAAAAAAAAASSSSGSRVSSRCRNGMTFKPYFKGLIGVAPHGLVTFFSPLYAGSLSDEDITKVSGVLPLLEPGDEVVAGEGFGIGELLSGVGAKLVTRLTREDAEKTRAVERLGTAVGRVIGRIKSNHIWDSPVPPALMGSVSQIWHNCCVMVNFQGPLSLDEDCDLERMLA</sequence>
<evidence type="ECO:0000256" key="2">
    <source>
        <dbReference type="ARBA" id="ARBA00022723"/>
    </source>
</evidence>
<evidence type="ECO:0000256" key="1">
    <source>
        <dbReference type="ARBA" id="ARBA00001968"/>
    </source>
</evidence>
<dbReference type="Pfam" id="PF05485">
    <property type="entry name" value="THAP"/>
    <property type="match status" value="1"/>
</dbReference>
<evidence type="ECO:0000313" key="9">
    <source>
        <dbReference type="EMBL" id="TDG97544.1"/>
    </source>
</evidence>
<dbReference type="InterPro" id="IPR038441">
    <property type="entry name" value="THAP_Znf_sf"/>
</dbReference>